<dbReference type="Proteomes" id="UP001054945">
    <property type="component" value="Unassembled WGS sequence"/>
</dbReference>
<reference evidence="1 2" key="1">
    <citation type="submission" date="2021-06" db="EMBL/GenBank/DDBJ databases">
        <title>Caerostris extrusa draft genome.</title>
        <authorList>
            <person name="Kono N."/>
            <person name="Arakawa K."/>
        </authorList>
    </citation>
    <scope>NUCLEOTIDE SEQUENCE [LARGE SCALE GENOMIC DNA]</scope>
</reference>
<keyword evidence="2" id="KW-1185">Reference proteome</keyword>
<evidence type="ECO:0000313" key="1">
    <source>
        <dbReference type="EMBL" id="GIY90815.1"/>
    </source>
</evidence>
<gene>
    <name evidence="1" type="ORF">CEXT_441571</name>
</gene>
<evidence type="ECO:0000313" key="2">
    <source>
        <dbReference type="Proteomes" id="UP001054945"/>
    </source>
</evidence>
<proteinExistence type="predicted"/>
<sequence length="107" mass="12005">MYSSCQAALVKQRNPKKRQSAGRILCRDEGDICVRRVKRSTREKAASACLRGIHIRMMQGLLHNRSVMGRWLAVASLTSGILSRFCVHLCNREIQGQTTPEARPALV</sequence>
<name>A0AAV4X9F0_CAEEX</name>
<organism evidence="1 2">
    <name type="scientific">Caerostris extrusa</name>
    <name type="common">Bark spider</name>
    <name type="synonym">Caerostris bankana</name>
    <dbReference type="NCBI Taxonomy" id="172846"/>
    <lineage>
        <taxon>Eukaryota</taxon>
        <taxon>Metazoa</taxon>
        <taxon>Ecdysozoa</taxon>
        <taxon>Arthropoda</taxon>
        <taxon>Chelicerata</taxon>
        <taxon>Arachnida</taxon>
        <taxon>Araneae</taxon>
        <taxon>Araneomorphae</taxon>
        <taxon>Entelegynae</taxon>
        <taxon>Araneoidea</taxon>
        <taxon>Araneidae</taxon>
        <taxon>Caerostris</taxon>
    </lineage>
</organism>
<protein>
    <submittedName>
        <fullName evidence="1">Uncharacterized protein</fullName>
    </submittedName>
</protein>
<dbReference type="EMBL" id="BPLR01017352">
    <property type="protein sequence ID" value="GIY90815.1"/>
    <property type="molecule type" value="Genomic_DNA"/>
</dbReference>
<accession>A0AAV4X9F0</accession>
<dbReference type="AlphaFoldDB" id="A0AAV4X9F0"/>
<comment type="caution">
    <text evidence="1">The sequence shown here is derived from an EMBL/GenBank/DDBJ whole genome shotgun (WGS) entry which is preliminary data.</text>
</comment>